<dbReference type="Proteomes" id="UP000029846">
    <property type="component" value="Unassembled WGS sequence"/>
</dbReference>
<dbReference type="SUPFAM" id="SSF160467">
    <property type="entry name" value="PH0987 N-terminal domain-like"/>
    <property type="match status" value="1"/>
</dbReference>
<dbReference type="Proteomes" id="UP000182312">
    <property type="component" value="Unassembled WGS sequence"/>
</dbReference>
<dbReference type="SUPFAM" id="SSF50891">
    <property type="entry name" value="Cyclophilin-like"/>
    <property type="match status" value="2"/>
</dbReference>
<evidence type="ECO:0000313" key="9">
    <source>
        <dbReference type="Proteomes" id="UP000182312"/>
    </source>
</evidence>
<feature type="domain" description="Carboxyltransferase" evidence="5">
    <location>
        <begin position="245"/>
        <end position="516"/>
    </location>
</feature>
<dbReference type="AlphaFoldDB" id="A0A099EVU9"/>
<gene>
    <name evidence="6" type="ORF">IT41_18475</name>
    <name evidence="7" type="ORF">SAMN04487972_1369</name>
</gene>
<keyword evidence="3" id="KW-0067">ATP-binding</keyword>
<evidence type="ECO:0000256" key="1">
    <source>
        <dbReference type="ARBA" id="ARBA00022741"/>
    </source>
</evidence>
<dbReference type="Gene3D" id="3.30.1360.40">
    <property type="match status" value="1"/>
</dbReference>
<dbReference type="GO" id="GO:0016787">
    <property type="term" value="F:hydrolase activity"/>
    <property type="evidence" value="ECO:0007669"/>
    <property type="project" value="UniProtKB-KW"/>
</dbReference>
<dbReference type="GO" id="GO:0005524">
    <property type="term" value="F:ATP binding"/>
    <property type="evidence" value="ECO:0007669"/>
    <property type="project" value="UniProtKB-KW"/>
</dbReference>
<dbReference type="eggNOG" id="COG1984">
    <property type="taxonomic scope" value="Bacteria"/>
</dbReference>
<reference evidence="7 9" key="3">
    <citation type="submission" date="2016-10" db="EMBL/GenBank/DDBJ databases">
        <authorList>
            <person name="de Groot N.N."/>
        </authorList>
    </citation>
    <scope>NUCLEOTIDE SEQUENCE [LARGE SCALE GENOMIC DNA]</scope>
    <source>
        <strain evidence="7 9">CGMCC 1.6117</strain>
    </source>
</reference>
<proteinExistence type="predicted"/>
<evidence type="ECO:0000259" key="4">
    <source>
        <dbReference type="SMART" id="SM00796"/>
    </source>
</evidence>
<dbReference type="STRING" id="376733.SAMN04487972_1369"/>
<evidence type="ECO:0000313" key="7">
    <source>
        <dbReference type="EMBL" id="SFA61426.1"/>
    </source>
</evidence>
<dbReference type="PANTHER" id="PTHR43309">
    <property type="entry name" value="5-OXOPROLINASE SUBUNIT C"/>
    <property type="match status" value="1"/>
</dbReference>
<dbReference type="SMART" id="SM00797">
    <property type="entry name" value="AHS2"/>
    <property type="match status" value="1"/>
</dbReference>
<dbReference type="eggNOG" id="COG2049">
    <property type="taxonomic scope" value="Bacteria"/>
</dbReference>
<dbReference type="InterPro" id="IPR052708">
    <property type="entry name" value="PxpC"/>
</dbReference>
<organism evidence="6 8">
    <name type="scientific">Paracoccus halophilus</name>
    <dbReference type="NCBI Taxonomy" id="376733"/>
    <lineage>
        <taxon>Bacteria</taxon>
        <taxon>Pseudomonadati</taxon>
        <taxon>Pseudomonadota</taxon>
        <taxon>Alphaproteobacteria</taxon>
        <taxon>Rhodobacterales</taxon>
        <taxon>Paracoccaceae</taxon>
        <taxon>Paracoccus</taxon>
    </lineage>
</organism>
<dbReference type="Pfam" id="PF02682">
    <property type="entry name" value="CT_C_D"/>
    <property type="match status" value="1"/>
</dbReference>
<dbReference type="PANTHER" id="PTHR43309:SF3">
    <property type="entry name" value="5-OXOPROLINASE SUBUNIT C"/>
    <property type="match status" value="1"/>
</dbReference>
<protein>
    <submittedName>
        <fullName evidence="6">Acetyl-COA carboxylase</fullName>
    </submittedName>
    <submittedName>
        <fullName evidence="7">Sensor histidine kinase inhibitor, KipI family</fullName>
    </submittedName>
</protein>
<dbReference type="SMART" id="SM00796">
    <property type="entry name" value="AHS1"/>
    <property type="match status" value="1"/>
</dbReference>
<evidence type="ECO:0000256" key="2">
    <source>
        <dbReference type="ARBA" id="ARBA00022801"/>
    </source>
</evidence>
<dbReference type="InterPro" id="IPR003778">
    <property type="entry name" value="CT_A_B"/>
</dbReference>
<evidence type="ECO:0000313" key="6">
    <source>
        <dbReference type="EMBL" id="KGJ02097.1"/>
    </source>
</evidence>
<dbReference type="EMBL" id="FOJO01000036">
    <property type="protein sequence ID" value="SFA61426.1"/>
    <property type="molecule type" value="Genomic_DNA"/>
</dbReference>
<evidence type="ECO:0000256" key="3">
    <source>
        <dbReference type="ARBA" id="ARBA00022840"/>
    </source>
</evidence>
<dbReference type="OrthoDB" id="9768696at2"/>
<name>A0A099EVU9_9RHOB</name>
<sequence length="518" mass="54501">MRFLPVGPLTLLVEMDDLDQTMALFEALSAAPIAAIAEIVPAARTLLIRTRPDVPADAGLAGQILECWGNADPGESKDAGEMIEIPVTYDGEDLADVARHMGLSEAELIAAHQETIWRVAFCGFAPGFAYMISDDARFDLPRRSSPRTAIPAGSVALAGRFSGIYPQSTPGGWQLVGTTKLPMWDLSRDPPALLRPGMSCRFVAREAKAYASAKVAQTVPPYGLRVLETAFPILFQDEGRAGQTGQGVSASGAVDLQAMHRANRAVGNPAQAAVLEITLGPVRLMADVPMVLALTGAAQALLDGSHVARGQAFALDAGDEVLIAPPQAGMRSYLALRGGYEVDPVLGSAATDTLAHIGPAPLTAGSVIAPAERPALAVGAPETELALPRSSELIELPVTLGPRTDWFPEAEVDRFLKQEWVVTPRSSRVGIRLEGDVPLSRTDASELPSEGTEIGAIQVPHTGQPILFLADHPLTGGYPVIATLLPGALSLAGQTPPGTRIRFTADHAFAPFMPESPA</sequence>
<accession>A0A099EVU9</accession>
<reference evidence="6 8" key="1">
    <citation type="submission" date="2014-09" db="EMBL/GenBank/DDBJ databases">
        <authorList>
            <person name="McGinnis J.M."/>
            <person name="Wolfgang W.J."/>
        </authorList>
    </citation>
    <scope>NUCLEOTIDE SEQUENCE [LARGE SCALE GENOMIC DNA]</scope>
    <source>
        <strain evidence="6 8">JCM 14014</strain>
    </source>
</reference>
<keyword evidence="2" id="KW-0378">Hydrolase</keyword>
<dbReference type="InterPro" id="IPR029000">
    <property type="entry name" value="Cyclophilin-like_dom_sf"/>
</dbReference>
<keyword evidence="8" id="KW-1185">Reference proteome</keyword>
<feature type="domain" description="Carboxyltransferase" evidence="4">
    <location>
        <begin position="1"/>
        <end position="194"/>
    </location>
</feature>
<dbReference type="EMBL" id="JRKN01000046">
    <property type="protein sequence ID" value="KGJ02097.1"/>
    <property type="molecule type" value="Genomic_DNA"/>
</dbReference>
<keyword evidence="1" id="KW-0547">Nucleotide-binding</keyword>
<evidence type="ECO:0000313" key="8">
    <source>
        <dbReference type="Proteomes" id="UP000029846"/>
    </source>
</evidence>
<dbReference type="InterPro" id="IPR003833">
    <property type="entry name" value="CT_C_D"/>
</dbReference>
<dbReference type="Pfam" id="PF02626">
    <property type="entry name" value="CT_A_B"/>
    <property type="match status" value="1"/>
</dbReference>
<dbReference type="Gene3D" id="2.40.100.10">
    <property type="entry name" value="Cyclophilin-like"/>
    <property type="match status" value="2"/>
</dbReference>
<reference evidence="6 8" key="2">
    <citation type="submission" date="2014-10" db="EMBL/GenBank/DDBJ databases">
        <title>Paracoccus sanguinis sp. nov., isolated from clinical specimens of New York State patients.</title>
        <authorList>
            <person name="Mingle L.A."/>
            <person name="Cole J.A."/>
            <person name="Lapierre P."/>
            <person name="Musser K.A."/>
        </authorList>
    </citation>
    <scope>NUCLEOTIDE SEQUENCE [LARGE SCALE GENOMIC DNA]</scope>
    <source>
        <strain evidence="6 8">JCM 14014</strain>
    </source>
</reference>
<dbReference type="RefSeq" id="WP_036743928.1">
    <property type="nucleotide sequence ID" value="NZ_FOJO01000036.1"/>
</dbReference>
<evidence type="ECO:0000259" key="5">
    <source>
        <dbReference type="SMART" id="SM00797"/>
    </source>
</evidence>